<sequence>MADKPSRGLVLYAAGHAALLPPASGGGGGGGGGGNHLDAFASLSSCGFLSLRSPLPSGEEKCDSTILELAQLLDVYDDLFPAKTEETGQETVQVDPLQLVVPKLSERSNQLSCGIGNVRFMGIRAAMVTNCPLVSSFAANLGFHVSGTEDFVAQSGSSAASKEAGIISQALSLLGFSEGNVQETSEFDLVFLHVAMENTNSKLGKLGMKTDLNRLNKLVGAIIEAAPISSAIASRIHVSVMLTYGSAAENKDEFSISNSSTEIDSDLNLLRPRQSYTMKAGNTLDDVRNHHPILLAQWQEGVTRSDLTEGFSFEEFIKRGGNLSMLAERFLHEVAFKLWKAPKYGA</sequence>
<proteinExistence type="predicted"/>
<organism evidence="1">
    <name type="scientific">Oryza barthii</name>
    <dbReference type="NCBI Taxonomy" id="65489"/>
    <lineage>
        <taxon>Eukaryota</taxon>
        <taxon>Viridiplantae</taxon>
        <taxon>Streptophyta</taxon>
        <taxon>Embryophyta</taxon>
        <taxon>Tracheophyta</taxon>
        <taxon>Spermatophyta</taxon>
        <taxon>Magnoliopsida</taxon>
        <taxon>Liliopsida</taxon>
        <taxon>Poales</taxon>
        <taxon>Poaceae</taxon>
        <taxon>BOP clade</taxon>
        <taxon>Oryzoideae</taxon>
        <taxon>Oryzeae</taxon>
        <taxon>Oryzinae</taxon>
        <taxon>Oryza</taxon>
    </lineage>
</organism>
<dbReference type="PANTHER" id="PTHR35506">
    <property type="entry name" value="OS02G0135600 PROTEIN"/>
    <property type="match status" value="1"/>
</dbReference>
<dbReference type="AlphaFoldDB" id="A0A0D3F0D4"/>
<dbReference type="PaxDb" id="65489-OBART02G02860.1"/>
<dbReference type="Proteomes" id="UP000026960">
    <property type="component" value="Chromosome 2"/>
</dbReference>
<dbReference type="eggNOG" id="ENOG502QUMG">
    <property type="taxonomic scope" value="Eukaryota"/>
</dbReference>
<reference evidence="1" key="2">
    <citation type="submission" date="2015-03" db="UniProtKB">
        <authorList>
            <consortium name="EnsemblPlants"/>
        </authorList>
    </citation>
    <scope>IDENTIFICATION</scope>
</reference>
<evidence type="ECO:0000313" key="1">
    <source>
        <dbReference type="EnsemblPlants" id="OBART02G02860.1"/>
    </source>
</evidence>
<dbReference type="PANTHER" id="PTHR35506:SF1">
    <property type="entry name" value="OS02G0135600 PROTEIN"/>
    <property type="match status" value="1"/>
</dbReference>
<accession>A0A0D3F0D4</accession>
<evidence type="ECO:0000313" key="2">
    <source>
        <dbReference type="Proteomes" id="UP000026960"/>
    </source>
</evidence>
<dbReference type="HOGENOM" id="CLU_072975_1_0_1"/>
<keyword evidence="2" id="KW-1185">Reference proteome</keyword>
<name>A0A0D3F0D4_9ORYZ</name>
<protein>
    <submittedName>
        <fullName evidence="1">Uncharacterized protein</fullName>
    </submittedName>
</protein>
<reference evidence="1" key="1">
    <citation type="journal article" date="2009" name="Rice">
        <title>De Novo Next Generation Sequencing of Plant Genomes.</title>
        <authorList>
            <person name="Rounsley S."/>
            <person name="Marri P.R."/>
            <person name="Yu Y."/>
            <person name="He R."/>
            <person name="Sisneros N."/>
            <person name="Goicoechea J.L."/>
            <person name="Lee S.J."/>
            <person name="Angelova A."/>
            <person name="Kudrna D."/>
            <person name="Luo M."/>
            <person name="Affourtit J."/>
            <person name="Desany B."/>
            <person name="Knight J."/>
            <person name="Niazi F."/>
            <person name="Egholm M."/>
            <person name="Wing R.A."/>
        </authorList>
    </citation>
    <scope>NUCLEOTIDE SEQUENCE [LARGE SCALE GENOMIC DNA]</scope>
    <source>
        <strain evidence="1">cv. IRGC 105608</strain>
    </source>
</reference>
<dbReference type="Gramene" id="OBART02G02860.1">
    <property type="protein sequence ID" value="OBART02G02860.1"/>
    <property type="gene ID" value="OBART02G02860"/>
</dbReference>
<dbReference type="STRING" id="65489.A0A0D3F0D4"/>
<dbReference type="EnsemblPlants" id="OBART02G02860.1">
    <property type="protein sequence ID" value="OBART02G02860.1"/>
    <property type="gene ID" value="OBART02G02860"/>
</dbReference>